<dbReference type="Gene3D" id="3.40.390.10">
    <property type="entry name" value="Collagenase (Catalytic Domain)"/>
    <property type="match status" value="1"/>
</dbReference>
<dbReference type="STRING" id="1043493.SAMN05421637_1917"/>
<name>A0A1H6Z1E2_9MICO</name>
<dbReference type="EMBL" id="FNZI01000004">
    <property type="protein sequence ID" value="SEJ47319.1"/>
    <property type="molecule type" value="Genomic_DNA"/>
</dbReference>
<gene>
    <name evidence="1" type="ORF">SAMN05421637_1917</name>
</gene>
<dbReference type="InterPro" id="IPR024079">
    <property type="entry name" value="MetalloPept_cat_dom_sf"/>
</dbReference>
<organism evidence="1 2">
    <name type="scientific">Demequina mangrovi</name>
    <dbReference type="NCBI Taxonomy" id="1043493"/>
    <lineage>
        <taxon>Bacteria</taxon>
        <taxon>Bacillati</taxon>
        <taxon>Actinomycetota</taxon>
        <taxon>Actinomycetes</taxon>
        <taxon>Micrococcales</taxon>
        <taxon>Demequinaceae</taxon>
        <taxon>Demequina</taxon>
    </lineage>
</organism>
<evidence type="ECO:0000313" key="2">
    <source>
        <dbReference type="Proteomes" id="UP000183315"/>
    </source>
</evidence>
<accession>A0A1H6Z1E2</accession>
<keyword evidence="2" id="KW-1185">Reference proteome</keyword>
<evidence type="ECO:0000313" key="1">
    <source>
        <dbReference type="EMBL" id="SEJ47319.1"/>
    </source>
</evidence>
<proteinExistence type="predicted"/>
<dbReference type="AlphaFoldDB" id="A0A1H6Z1E2"/>
<evidence type="ECO:0008006" key="3">
    <source>
        <dbReference type="Google" id="ProtNLM"/>
    </source>
</evidence>
<dbReference type="OrthoDB" id="4297752at2"/>
<dbReference type="Proteomes" id="UP000183315">
    <property type="component" value="Unassembled WGS sequence"/>
</dbReference>
<protein>
    <recommendedName>
        <fullName evidence="3">Matrixin</fullName>
    </recommendedName>
</protein>
<dbReference type="RefSeq" id="WP_052405751.1">
    <property type="nucleotide sequence ID" value="NZ_BBLU01000006.1"/>
</dbReference>
<dbReference type="GO" id="GO:0008237">
    <property type="term" value="F:metallopeptidase activity"/>
    <property type="evidence" value="ECO:0007669"/>
    <property type="project" value="InterPro"/>
</dbReference>
<dbReference type="SUPFAM" id="SSF55486">
    <property type="entry name" value="Metalloproteases ('zincins'), catalytic domain"/>
    <property type="match status" value="1"/>
</dbReference>
<dbReference type="eggNOG" id="COG5549">
    <property type="taxonomic scope" value="Bacteria"/>
</dbReference>
<sequence>MRQAGRYLIVALLAVALFAAGAWWRGVTWSDVRHWGTPRNAIESEGQTVRIPVAEGAEERLLPEVEVATVGAYDLLFRDGGPDGGPVRYDPCRPVGYVIAPDGMPEGFEDTVHEAVASISATTGLLFAYEGRTDEPASFDRPLVQERYGDRFVPVLIGFQTEAENPDLAGTVTGLGGSSAVPGAYGDAKYLRAGVVILDAEDVARILEDGDGEDLARAVVAHELGHVVGLAHVGDTEELMHESNLRLIDWGPGDLAGLALVGAGECEPG</sequence>
<reference evidence="2" key="1">
    <citation type="submission" date="2016-10" db="EMBL/GenBank/DDBJ databases">
        <authorList>
            <person name="Varghese N."/>
        </authorList>
    </citation>
    <scope>NUCLEOTIDE SEQUENCE [LARGE SCALE GENOMIC DNA]</scope>
    <source>
        <strain evidence="2">DSM 24868</strain>
    </source>
</reference>